<dbReference type="Gene3D" id="3.40.1350.10">
    <property type="match status" value="1"/>
</dbReference>
<dbReference type="NCBIfam" id="NF009154">
    <property type="entry name" value="PRK12497.3-3"/>
    <property type="match status" value="1"/>
</dbReference>
<evidence type="ECO:0000313" key="3">
    <source>
        <dbReference type="EMBL" id="ADP79148.1"/>
    </source>
</evidence>
<dbReference type="GO" id="GO:0003676">
    <property type="term" value="F:nucleic acid binding"/>
    <property type="evidence" value="ECO:0007669"/>
    <property type="project" value="InterPro"/>
</dbReference>
<dbReference type="OrthoDB" id="9794876at2"/>
<dbReference type="NCBIfam" id="NF009150">
    <property type="entry name" value="PRK12497.1-3"/>
    <property type="match status" value="1"/>
</dbReference>
<comment type="similarity">
    <text evidence="1 2">Belongs to the UPF0102 family.</text>
</comment>
<dbReference type="KEGG" id="fri:FraEuI1c_1075"/>
<name>E3J012_PSEI1</name>
<dbReference type="eggNOG" id="COG0792">
    <property type="taxonomic scope" value="Bacteria"/>
</dbReference>
<keyword evidence="4" id="KW-1185">Reference proteome</keyword>
<dbReference type="Pfam" id="PF02021">
    <property type="entry name" value="UPF0102"/>
    <property type="match status" value="1"/>
</dbReference>
<dbReference type="AlphaFoldDB" id="E3J012"/>
<dbReference type="CDD" id="cd20736">
    <property type="entry name" value="PoNe_Nuclease"/>
    <property type="match status" value="1"/>
</dbReference>
<dbReference type="EMBL" id="CP002299">
    <property type="protein sequence ID" value="ADP79148.1"/>
    <property type="molecule type" value="Genomic_DNA"/>
</dbReference>
<dbReference type="InterPro" id="IPR011856">
    <property type="entry name" value="tRNA_endonuc-like_dom_sf"/>
</dbReference>
<protein>
    <recommendedName>
        <fullName evidence="2">UPF0102 protein FraEuI1c_1075</fullName>
    </recommendedName>
</protein>
<dbReference type="InterPro" id="IPR011335">
    <property type="entry name" value="Restrct_endonuc-II-like"/>
</dbReference>
<dbReference type="HAMAP" id="MF_00048">
    <property type="entry name" value="UPF0102"/>
    <property type="match status" value="1"/>
</dbReference>
<gene>
    <name evidence="3" type="ordered locus">FraEuI1c_1075</name>
</gene>
<evidence type="ECO:0000256" key="1">
    <source>
        <dbReference type="ARBA" id="ARBA00006738"/>
    </source>
</evidence>
<reference evidence="3 4" key="1">
    <citation type="submission" date="2010-10" db="EMBL/GenBank/DDBJ databases">
        <title>Complete sequence of Frankia sp. EuI1c.</title>
        <authorList>
            <consortium name="US DOE Joint Genome Institute"/>
            <person name="Lucas S."/>
            <person name="Copeland A."/>
            <person name="Lapidus A."/>
            <person name="Cheng J.-F."/>
            <person name="Bruce D."/>
            <person name="Goodwin L."/>
            <person name="Pitluck S."/>
            <person name="Chertkov O."/>
            <person name="Detter J.C."/>
            <person name="Han C."/>
            <person name="Tapia R."/>
            <person name="Land M."/>
            <person name="Hauser L."/>
            <person name="Jeffries C."/>
            <person name="Kyrpides N."/>
            <person name="Ivanova N."/>
            <person name="Mikhailova N."/>
            <person name="Beauchemin N."/>
            <person name="Sen A."/>
            <person name="Sur S.A."/>
            <person name="Gtari M."/>
            <person name="Wall L."/>
            <person name="Tisa L."/>
            <person name="Woyke T."/>
        </authorList>
    </citation>
    <scope>NUCLEOTIDE SEQUENCE [LARGE SCALE GENOMIC DNA]</scope>
    <source>
        <strain evidence="4">DSM 45817 / CECT 9037 / EuI1c</strain>
    </source>
</reference>
<dbReference type="PANTHER" id="PTHR34039">
    <property type="entry name" value="UPF0102 PROTEIN YRAN"/>
    <property type="match status" value="1"/>
</dbReference>
<dbReference type="SUPFAM" id="SSF52980">
    <property type="entry name" value="Restriction endonuclease-like"/>
    <property type="match status" value="1"/>
</dbReference>
<proteinExistence type="inferred from homology"/>
<dbReference type="FunCoup" id="E3J012">
    <property type="interactions" value="18"/>
</dbReference>
<dbReference type="PANTHER" id="PTHR34039:SF1">
    <property type="entry name" value="UPF0102 PROTEIN YRAN"/>
    <property type="match status" value="1"/>
</dbReference>
<dbReference type="InterPro" id="IPR003509">
    <property type="entry name" value="UPF0102_YraN-like"/>
</dbReference>
<dbReference type="HOGENOM" id="CLU_115353_2_3_11"/>
<dbReference type="InParanoid" id="E3J012"/>
<dbReference type="Proteomes" id="UP000002484">
    <property type="component" value="Chromosome"/>
</dbReference>
<accession>E3J012</accession>
<sequence length="117" mass="12870">MLGRFGEDLAARQLVAGGAQILDRNWRCRDGELDIVALDAGTVVFCEVKTRTGTRHGTPAEAVDDRKVARVRRLAARWLAEHPRVSGPVRFDLVAVSREVTPGQPGSVRVDHRRGAF</sequence>
<evidence type="ECO:0000256" key="2">
    <source>
        <dbReference type="HAMAP-Rule" id="MF_00048"/>
    </source>
</evidence>
<organism evidence="3 4">
    <name type="scientific">Pseudofrankia inefficax (strain DSM 45817 / CECT 9037 / DDB 130130 / EuI1c)</name>
    <name type="common">Frankia inefficax</name>
    <dbReference type="NCBI Taxonomy" id="298654"/>
    <lineage>
        <taxon>Bacteria</taxon>
        <taxon>Bacillati</taxon>
        <taxon>Actinomycetota</taxon>
        <taxon>Actinomycetes</taxon>
        <taxon>Frankiales</taxon>
        <taxon>Frankiaceae</taxon>
        <taxon>Pseudofrankia</taxon>
    </lineage>
</organism>
<evidence type="ECO:0000313" key="4">
    <source>
        <dbReference type="Proteomes" id="UP000002484"/>
    </source>
</evidence>
<dbReference type="STRING" id="298654.FraEuI1c_1075"/>